<dbReference type="Pfam" id="PF19818">
    <property type="entry name" value="DUF6301"/>
    <property type="match status" value="1"/>
</dbReference>
<proteinExistence type="predicted"/>
<protein>
    <recommendedName>
        <fullName evidence="3">DUF222 domain-containing protein</fullName>
    </recommendedName>
</protein>
<comment type="caution">
    <text evidence="1">The sequence shown here is derived from an EMBL/GenBank/DDBJ whole genome shotgun (WGS) entry which is preliminary data.</text>
</comment>
<reference evidence="1 2" key="1">
    <citation type="submission" date="2017-04" db="EMBL/GenBank/DDBJ databases">
        <authorList>
            <person name="Varghese N."/>
            <person name="Submissions S."/>
        </authorList>
    </citation>
    <scope>NUCLEOTIDE SEQUENCE [LARGE SCALE GENOMIC DNA]</scope>
    <source>
        <strain evidence="1 2">VKM Ac-1784</strain>
    </source>
</reference>
<keyword evidence="2" id="KW-1185">Reference proteome</keyword>
<dbReference type="Proteomes" id="UP000194464">
    <property type="component" value="Unassembled WGS sequence"/>
</dbReference>
<dbReference type="InterPro" id="IPR046268">
    <property type="entry name" value="DUF6301"/>
</dbReference>
<evidence type="ECO:0000313" key="1">
    <source>
        <dbReference type="EMBL" id="SMQ71118.1"/>
    </source>
</evidence>
<evidence type="ECO:0000313" key="2">
    <source>
        <dbReference type="Proteomes" id="UP000194464"/>
    </source>
</evidence>
<dbReference type="RefSeq" id="WP_086474208.1">
    <property type="nucleotide sequence ID" value="NZ_FXWJ01000003.1"/>
</dbReference>
<organism evidence="1 2">
    <name type="scientific">Plantibacter elymi</name>
    <name type="common">nom. nud.</name>
    <dbReference type="NCBI Taxonomy" id="199708"/>
    <lineage>
        <taxon>Bacteria</taxon>
        <taxon>Bacillati</taxon>
        <taxon>Actinomycetota</taxon>
        <taxon>Actinomycetes</taxon>
        <taxon>Micrococcales</taxon>
        <taxon>Microbacteriaceae</taxon>
        <taxon>Plantibacter</taxon>
    </lineage>
</organism>
<dbReference type="EMBL" id="FXWJ01000003">
    <property type="protein sequence ID" value="SMQ71118.1"/>
    <property type="molecule type" value="Genomic_DNA"/>
</dbReference>
<accession>A0ABY1RDS0</accession>
<name>A0ABY1RDS0_9MICO</name>
<sequence length="168" mass="17906">MDALARATDAQIDAVCEAFTSVSWPLGRDDFTALAERLGWQLKLETSSGVQHRSGYPVNLPTVRSLVAAEAIAQVVIAVSDKSDDPGALRSAAQALQSALRGHLGQPAGSQGGDPHWELANGGRIWLKTVPKKVLLVVEGQRFADVERAEERLGIDPGRTPGIDDDTD</sequence>
<evidence type="ECO:0008006" key="3">
    <source>
        <dbReference type="Google" id="ProtNLM"/>
    </source>
</evidence>
<gene>
    <name evidence="1" type="ORF">SAMN06295909_2444</name>
</gene>